<comment type="caution">
    <text evidence="8">The sequence shown here is derived from an EMBL/GenBank/DDBJ whole genome shotgun (WGS) entry which is preliminary data.</text>
</comment>
<dbReference type="GO" id="GO:0008360">
    <property type="term" value="P:regulation of cell shape"/>
    <property type="evidence" value="ECO:0007669"/>
    <property type="project" value="UniProtKB-UniRule"/>
</dbReference>
<dbReference type="GO" id="GO:0018104">
    <property type="term" value="P:peptidoglycan-protein cross-linking"/>
    <property type="evidence" value="ECO:0007669"/>
    <property type="project" value="TreeGrafter"/>
</dbReference>
<evidence type="ECO:0000256" key="2">
    <source>
        <dbReference type="ARBA" id="ARBA00022679"/>
    </source>
</evidence>
<keyword evidence="5 6" id="KW-0961">Cell wall biogenesis/degradation</keyword>
<dbReference type="PROSITE" id="PS52029">
    <property type="entry name" value="LD_TPASE"/>
    <property type="match status" value="1"/>
</dbReference>
<dbReference type="GO" id="GO:0071555">
    <property type="term" value="P:cell wall organization"/>
    <property type="evidence" value="ECO:0007669"/>
    <property type="project" value="UniProtKB-UniRule"/>
</dbReference>
<dbReference type="GO" id="GO:0016740">
    <property type="term" value="F:transferase activity"/>
    <property type="evidence" value="ECO:0007669"/>
    <property type="project" value="UniProtKB-KW"/>
</dbReference>
<evidence type="ECO:0000313" key="8">
    <source>
        <dbReference type="EMBL" id="OGB73577.1"/>
    </source>
</evidence>
<dbReference type="InterPro" id="IPR005490">
    <property type="entry name" value="LD_TPept_cat_dom"/>
</dbReference>
<evidence type="ECO:0000256" key="3">
    <source>
        <dbReference type="ARBA" id="ARBA00022960"/>
    </source>
</evidence>
<gene>
    <name evidence="8" type="ORF">A3K51_01880</name>
</gene>
<dbReference type="Proteomes" id="UP000178085">
    <property type="component" value="Unassembled WGS sequence"/>
</dbReference>
<dbReference type="GO" id="GO:0071972">
    <property type="term" value="F:peptidoglycan L,D-transpeptidase activity"/>
    <property type="evidence" value="ECO:0007669"/>
    <property type="project" value="TreeGrafter"/>
</dbReference>
<dbReference type="Gene3D" id="2.60.40.10">
    <property type="entry name" value="Immunoglobulins"/>
    <property type="match status" value="1"/>
</dbReference>
<dbReference type="InterPro" id="IPR013783">
    <property type="entry name" value="Ig-like_fold"/>
</dbReference>
<dbReference type="GO" id="GO:0005576">
    <property type="term" value="C:extracellular region"/>
    <property type="evidence" value="ECO:0007669"/>
    <property type="project" value="TreeGrafter"/>
</dbReference>
<dbReference type="CDD" id="cd16913">
    <property type="entry name" value="YkuD_like"/>
    <property type="match status" value="1"/>
</dbReference>
<evidence type="ECO:0000256" key="5">
    <source>
        <dbReference type="ARBA" id="ARBA00023316"/>
    </source>
</evidence>
<name>A0A1F4NQM7_UNCK3</name>
<dbReference type="SUPFAM" id="SSF141523">
    <property type="entry name" value="L,D-transpeptidase catalytic domain-like"/>
    <property type="match status" value="1"/>
</dbReference>
<accession>A0A1F4NQM7</accession>
<dbReference type="UniPathway" id="UPA00219"/>
<evidence type="ECO:0000259" key="7">
    <source>
        <dbReference type="PROSITE" id="PS52029"/>
    </source>
</evidence>
<feature type="active site" description="Proton donor/acceptor" evidence="6">
    <location>
        <position position="250"/>
    </location>
</feature>
<sequence length="318" mass="35451">MELLTKLKFPLSVILGLLVITGGWQLYQVWAEVPSDSDYLLITNAPNLKLTPGEIREVSLIIQNTGNGLWWEGNSLRLGTVFSNGIADRPSIWSTDSWLSNMRVAPIGLENKSVRPRQMATFKFTIKTPTKIGLYKEYFQPLLEGSHWLTGTPIGLTLQVGEMNEVTIQEAQPKLIRINRTTQTGEWIENGFVVATLPVSTGKSGYTTPAGKYTIFNHIENAYSQEYELWMPNWIGLKSVTRGIQGYGIHGLPYWKVRASKFEEGKIYPGGRLYTAGRLYEGYSHLGMAMSHGCIRFGVGESAALFAWAENGTPVLVV</sequence>
<organism evidence="8 9">
    <name type="scientific">candidate division Kazan bacterium RIFCSPLOWO2_01_FULL_45_19</name>
    <dbReference type="NCBI Taxonomy" id="1798538"/>
    <lineage>
        <taxon>Bacteria</taxon>
        <taxon>Bacteria division Kazan-3B-28</taxon>
    </lineage>
</organism>
<feature type="active site" description="Nucleophile" evidence="6">
    <location>
        <position position="294"/>
    </location>
</feature>
<comment type="pathway">
    <text evidence="1 6">Cell wall biogenesis; peptidoglycan biosynthesis.</text>
</comment>
<evidence type="ECO:0000256" key="1">
    <source>
        <dbReference type="ARBA" id="ARBA00004752"/>
    </source>
</evidence>
<evidence type="ECO:0000313" key="9">
    <source>
        <dbReference type="Proteomes" id="UP000178085"/>
    </source>
</evidence>
<evidence type="ECO:0000256" key="6">
    <source>
        <dbReference type="PROSITE-ProRule" id="PRU01373"/>
    </source>
</evidence>
<dbReference type="InterPro" id="IPR050979">
    <property type="entry name" value="LD-transpeptidase"/>
</dbReference>
<dbReference type="EMBL" id="METD01000001">
    <property type="protein sequence ID" value="OGB73577.1"/>
    <property type="molecule type" value="Genomic_DNA"/>
</dbReference>
<proteinExistence type="predicted"/>
<keyword evidence="3 6" id="KW-0133">Cell shape</keyword>
<evidence type="ECO:0000256" key="4">
    <source>
        <dbReference type="ARBA" id="ARBA00022984"/>
    </source>
</evidence>
<dbReference type="AlphaFoldDB" id="A0A1F4NQM7"/>
<dbReference type="Pfam" id="PF03734">
    <property type="entry name" value="YkuD"/>
    <property type="match status" value="1"/>
</dbReference>
<dbReference type="InterPro" id="IPR038063">
    <property type="entry name" value="Transpep_catalytic_dom"/>
</dbReference>
<reference evidence="8 9" key="1">
    <citation type="journal article" date="2016" name="Nat. Commun.">
        <title>Thousands of microbial genomes shed light on interconnected biogeochemical processes in an aquifer system.</title>
        <authorList>
            <person name="Anantharaman K."/>
            <person name="Brown C.T."/>
            <person name="Hug L.A."/>
            <person name="Sharon I."/>
            <person name="Castelle C.J."/>
            <person name="Probst A.J."/>
            <person name="Thomas B.C."/>
            <person name="Singh A."/>
            <person name="Wilkins M.J."/>
            <person name="Karaoz U."/>
            <person name="Brodie E.L."/>
            <person name="Williams K.H."/>
            <person name="Hubbard S.S."/>
            <person name="Banfield J.F."/>
        </authorList>
    </citation>
    <scope>NUCLEOTIDE SEQUENCE [LARGE SCALE GENOMIC DNA]</scope>
</reference>
<dbReference type="PANTHER" id="PTHR30582">
    <property type="entry name" value="L,D-TRANSPEPTIDASE"/>
    <property type="match status" value="1"/>
</dbReference>
<feature type="domain" description="L,D-TPase catalytic" evidence="7">
    <location>
        <begin position="174"/>
        <end position="318"/>
    </location>
</feature>
<keyword evidence="4 6" id="KW-0573">Peptidoglycan synthesis</keyword>
<protein>
    <recommendedName>
        <fullName evidence="7">L,D-TPase catalytic domain-containing protein</fullName>
    </recommendedName>
</protein>
<dbReference type="Gene3D" id="2.40.440.10">
    <property type="entry name" value="L,D-transpeptidase catalytic domain-like"/>
    <property type="match status" value="1"/>
</dbReference>
<keyword evidence="2" id="KW-0808">Transferase</keyword>